<accession>A0A0W0FIG5</accession>
<name>A0A0W0FIG5_MONRR</name>
<dbReference type="EMBL" id="LATX01001926">
    <property type="protein sequence ID" value="KTB36094.1"/>
    <property type="molecule type" value="Genomic_DNA"/>
</dbReference>
<dbReference type="AlphaFoldDB" id="A0A0W0FIG5"/>
<proteinExistence type="predicted"/>
<protein>
    <submittedName>
        <fullName evidence="1">Uncharacterized protein</fullName>
    </submittedName>
</protein>
<evidence type="ECO:0000313" key="2">
    <source>
        <dbReference type="Proteomes" id="UP000054988"/>
    </source>
</evidence>
<comment type="caution">
    <text evidence="1">The sequence shown here is derived from an EMBL/GenBank/DDBJ whole genome shotgun (WGS) entry which is preliminary data.</text>
</comment>
<sequence>MPYWFKDGGEDGNFMAGAGGVISSANDMVRFLVDVTT</sequence>
<reference evidence="1 2" key="1">
    <citation type="submission" date="2015-12" db="EMBL/GenBank/DDBJ databases">
        <title>Draft genome sequence of Moniliophthora roreri, the causal agent of frosty pod rot of cacao.</title>
        <authorList>
            <person name="Aime M.C."/>
            <person name="Diaz-Valderrama J.R."/>
            <person name="Kijpornyongpan T."/>
            <person name="Phillips-Mora W."/>
        </authorList>
    </citation>
    <scope>NUCLEOTIDE SEQUENCE [LARGE SCALE GENOMIC DNA]</scope>
    <source>
        <strain evidence="1 2">MCA 2952</strain>
    </source>
</reference>
<evidence type="ECO:0000313" key="1">
    <source>
        <dbReference type="EMBL" id="KTB36094.1"/>
    </source>
</evidence>
<dbReference type="Proteomes" id="UP000054988">
    <property type="component" value="Unassembled WGS sequence"/>
</dbReference>
<organism evidence="1 2">
    <name type="scientific">Moniliophthora roreri</name>
    <name type="common">Frosty pod rot fungus</name>
    <name type="synonym">Monilia roreri</name>
    <dbReference type="NCBI Taxonomy" id="221103"/>
    <lineage>
        <taxon>Eukaryota</taxon>
        <taxon>Fungi</taxon>
        <taxon>Dikarya</taxon>
        <taxon>Basidiomycota</taxon>
        <taxon>Agaricomycotina</taxon>
        <taxon>Agaricomycetes</taxon>
        <taxon>Agaricomycetidae</taxon>
        <taxon>Agaricales</taxon>
        <taxon>Marasmiineae</taxon>
        <taxon>Marasmiaceae</taxon>
        <taxon>Moniliophthora</taxon>
    </lineage>
</organism>
<gene>
    <name evidence="1" type="ORF">WG66_11324</name>
</gene>